<dbReference type="AlphaFoldDB" id="A0A0J1ELQ8"/>
<keyword evidence="2" id="KW-1185">Reference proteome</keyword>
<evidence type="ECO:0000313" key="1">
    <source>
        <dbReference type="EMBL" id="KLU06454.1"/>
    </source>
</evidence>
<dbReference type="STRING" id="595434.RISK_001665"/>
<proteinExistence type="predicted"/>
<name>A0A0J1ELQ8_RHOIS</name>
<accession>A0A0J1ELQ8</accession>
<reference evidence="1" key="1">
    <citation type="submission" date="2015-05" db="EMBL/GenBank/DDBJ databases">
        <title>Permanent draft genome of Rhodopirellula islandicus K833.</title>
        <authorList>
            <person name="Kizina J."/>
            <person name="Richter M."/>
            <person name="Glockner F.O."/>
            <person name="Harder J."/>
        </authorList>
    </citation>
    <scope>NUCLEOTIDE SEQUENCE [LARGE SCALE GENOMIC DNA]</scope>
    <source>
        <strain evidence="1">K833</strain>
    </source>
</reference>
<comment type="caution">
    <text evidence="1">The sequence shown here is derived from an EMBL/GenBank/DDBJ whole genome shotgun (WGS) entry which is preliminary data.</text>
</comment>
<dbReference type="EMBL" id="LECT01000015">
    <property type="protein sequence ID" value="KLU06454.1"/>
    <property type="molecule type" value="Genomic_DNA"/>
</dbReference>
<organism evidence="1 2">
    <name type="scientific">Rhodopirellula islandica</name>
    <dbReference type="NCBI Taxonomy" id="595434"/>
    <lineage>
        <taxon>Bacteria</taxon>
        <taxon>Pseudomonadati</taxon>
        <taxon>Planctomycetota</taxon>
        <taxon>Planctomycetia</taxon>
        <taxon>Pirellulales</taxon>
        <taxon>Pirellulaceae</taxon>
        <taxon>Rhodopirellula</taxon>
    </lineage>
</organism>
<protein>
    <submittedName>
        <fullName evidence="1">Uncharacterized protein</fullName>
    </submittedName>
</protein>
<gene>
    <name evidence="1" type="ORF">RISK_001665</name>
</gene>
<dbReference type="Proteomes" id="UP000036367">
    <property type="component" value="Unassembled WGS sequence"/>
</dbReference>
<evidence type="ECO:0000313" key="2">
    <source>
        <dbReference type="Proteomes" id="UP000036367"/>
    </source>
</evidence>
<sequence length="49" mass="5028">MFGSVSGRLLGGLLALVNHSLHFGKFRVAGVFNHAVSIAGGATYLAQNA</sequence>